<reference evidence="4" key="1">
    <citation type="journal article" date="2013" name="Nat. Biotechnol.">
        <title>Draft genome sequence of chickpea (Cicer arietinum) provides a resource for trait improvement.</title>
        <authorList>
            <person name="Varshney R.K."/>
            <person name="Song C."/>
            <person name="Saxena R.K."/>
            <person name="Azam S."/>
            <person name="Yu S."/>
            <person name="Sharpe A.G."/>
            <person name="Cannon S."/>
            <person name="Baek J."/>
            <person name="Rosen B.D."/>
            <person name="Tar'an B."/>
            <person name="Millan T."/>
            <person name="Zhang X."/>
            <person name="Ramsay L.D."/>
            <person name="Iwata A."/>
            <person name="Wang Y."/>
            <person name="Nelson W."/>
            <person name="Farmer A.D."/>
            <person name="Gaur P.M."/>
            <person name="Soderlund C."/>
            <person name="Penmetsa R.V."/>
            <person name="Xu C."/>
            <person name="Bharti A.K."/>
            <person name="He W."/>
            <person name="Winter P."/>
            <person name="Zhao S."/>
            <person name="Hane J.K."/>
            <person name="Carrasquilla-Garcia N."/>
            <person name="Condie J.A."/>
            <person name="Upadhyaya H.D."/>
            <person name="Luo M.C."/>
            <person name="Thudi M."/>
            <person name="Gowda C.L."/>
            <person name="Singh N.P."/>
            <person name="Lichtenzveig J."/>
            <person name="Gali K.K."/>
            <person name="Rubio J."/>
            <person name="Nadarajan N."/>
            <person name="Dolezel J."/>
            <person name="Bansal K.C."/>
            <person name="Xu X."/>
            <person name="Edwards D."/>
            <person name="Zhang G."/>
            <person name="Kahl G."/>
            <person name="Gil J."/>
            <person name="Singh K.B."/>
            <person name="Datta S.K."/>
            <person name="Jackson S.A."/>
            <person name="Wang J."/>
            <person name="Cook D.R."/>
        </authorList>
    </citation>
    <scope>NUCLEOTIDE SEQUENCE [LARGE SCALE GENOMIC DNA]</scope>
    <source>
        <strain evidence="4">cv. CDC Frontier</strain>
    </source>
</reference>
<feature type="compositionally biased region" description="Pro residues" evidence="3">
    <location>
        <begin position="399"/>
        <end position="408"/>
    </location>
</feature>
<feature type="region of interest" description="Disordered" evidence="3">
    <location>
        <begin position="487"/>
        <end position="509"/>
    </location>
</feature>
<evidence type="ECO:0000313" key="4">
    <source>
        <dbReference type="Proteomes" id="UP000087171"/>
    </source>
</evidence>
<dbReference type="Proteomes" id="UP000087171">
    <property type="component" value="Chromosome Ca1"/>
</dbReference>
<dbReference type="InterPro" id="IPR040265">
    <property type="entry name" value="CHUP1/IPGA1-like"/>
</dbReference>
<name>A0A1S2X9P5_CICAR</name>
<organism evidence="4 5">
    <name type="scientific">Cicer arietinum</name>
    <name type="common">Chickpea</name>
    <name type="synonym">Garbanzo</name>
    <dbReference type="NCBI Taxonomy" id="3827"/>
    <lineage>
        <taxon>Eukaryota</taxon>
        <taxon>Viridiplantae</taxon>
        <taxon>Streptophyta</taxon>
        <taxon>Embryophyta</taxon>
        <taxon>Tracheophyta</taxon>
        <taxon>Spermatophyta</taxon>
        <taxon>Magnoliopsida</taxon>
        <taxon>eudicotyledons</taxon>
        <taxon>Gunneridae</taxon>
        <taxon>Pentapetalae</taxon>
        <taxon>rosids</taxon>
        <taxon>fabids</taxon>
        <taxon>Fabales</taxon>
        <taxon>Fabaceae</taxon>
        <taxon>Papilionoideae</taxon>
        <taxon>50 kb inversion clade</taxon>
        <taxon>NPAAA clade</taxon>
        <taxon>Hologalegina</taxon>
        <taxon>IRL clade</taxon>
        <taxon>Cicereae</taxon>
        <taxon>Cicer</taxon>
    </lineage>
</organism>
<keyword evidence="4" id="KW-1185">Reference proteome</keyword>
<protein>
    <submittedName>
        <fullName evidence="5">Uncharacterized protein At4g04980-like</fullName>
    </submittedName>
</protein>
<evidence type="ECO:0000313" key="5">
    <source>
        <dbReference type="RefSeq" id="XP_004485745.1"/>
    </source>
</evidence>
<evidence type="ECO:0000256" key="3">
    <source>
        <dbReference type="SAM" id="MobiDB-lite"/>
    </source>
</evidence>
<dbReference type="GeneID" id="101511464"/>
<evidence type="ECO:0000256" key="1">
    <source>
        <dbReference type="ARBA" id="ARBA00023054"/>
    </source>
</evidence>
<dbReference type="PANTHER" id="PTHR31342">
    <property type="entry name" value="PROTEIN CHUP1, CHLOROPLASTIC"/>
    <property type="match status" value="1"/>
</dbReference>
<proteinExistence type="predicted"/>
<reference evidence="5" key="2">
    <citation type="submission" date="2025-08" db="UniProtKB">
        <authorList>
            <consortium name="RefSeq"/>
        </authorList>
    </citation>
    <scope>IDENTIFICATION</scope>
    <source>
        <tissue evidence="5">Etiolated seedlings</tissue>
    </source>
</reference>
<accession>A0A1S2X9P5</accession>
<dbReference type="KEGG" id="cam:101511464"/>
<dbReference type="eggNOG" id="ENOG502QTV0">
    <property type="taxonomic scope" value="Eukaryota"/>
</dbReference>
<gene>
    <name evidence="5" type="primary">LOC101511464</name>
</gene>
<feature type="compositionally biased region" description="Pro residues" evidence="3">
    <location>
        <begin position="371"/>
        <end position="385"/>
    </location>
</feature>
<sequence>MSSVRLCGLKPCLFRRKSSSFESMKSSTSPKKSSKAYNNGKGDSKEWSFVGMDQLVLMMKVHKKIFVFRDIMDLAPLHTSASLREMVITTLEDLQRLYPGIIPIKKVSYIKDKSIDQGLAYFCEALKSLGESWLMNNDFMDNKSCELPIPSCKDNTNMQQLGETMLVILDCLIKIASEKFDIMEEDAPRKIFSSSNILDITSSPVTPKSVLTESIKYPANPISSTSTLWSLRIEAVGKLSPIDLKRLSYHMSPQLMETQDNKIEKLDTSKDLVIDLDTNEKMDTSKDLVIDLDTNEKLDTSKDLVIDLDTNERLDKTSNDHEKAYIPQAMEEVDVTSQTDLMIVNSPTLLLKTQEPIPSSPTPLVVQPNVTMPPPPPPPPPPLPLSTPQLQQSQVEVRMPPPPPPPAPLSLGLGLVAPPPPPSILLKPGSAPAPPPPMPRGNGGGAPPPPPLGAGRSLRPRATTKLKRSTQLGNLYRTLKGKLEGTSLKGKSSGVRNTAVGARNPGGKQGMADALAEMTKRSSYFQQIEEDVQRYTKQIIELRSSITNFKTNEMKELIKFHNDVESVLENLTDESQVLSRFEGFPSKKLEAIRMAASLYQKLDSILNELQNLNIISPVNQVLDKVERYFNKIKTELDTLERTKDEESKKFKSHNIEFDFYILVKIKEAMVDVSSNCMELALKERRINNVGTNSNGSKDGKRKEFGKLLWRAFQFAFRVYTFAGGHDDRADKLTRELAMEIDSEPNQP</sequence>
<dbReference type="STRING" id="3827.A0A1S2X9P5"/>
<dbReference type="RefSeq" id="XP_004485745.1">
    <property type="nucleotide sequence ID" value="XM_004485688.3"/>
</dbReference>
<keyword evidence="1 2" id="KW-0175">Coiled coil</keyword>
<dbReference type="PANTHER" id="PTHR31342:SF53">
    <property type="entry name" value="GLYCOPROTEIN FAMILY PROTEIN, PUTATIVE-RELATED"/>
    <property type="match status" value="1"/>
</dbReference>
<evidence type="ECO:0000256" key="2">
    <source>
        <dbReference type="SAM" id="Coils"/>
    </source>
</evidence>
<feature type="coiled-coil region" evidence="2">
    <location>
        <begin position="622"/>
        <end position="656"/>
    </location>
</feature>
<feature type="region of interest" description="Disordered" evidence="3">
    <location>
        <begin position="353"/>
        <end position="465"/>
    </location>
</feature>
<dbReference type="AlphaFoldDB" id="A0A1S2X9P5"/>
<dbReference type="OrthoDB" id="2020598at2759"/>
<dbReference type="PaxDb" id="3827-XP_004485745.1"/>